<dbReference type="EMBL" id="JADPUN010000059">
    <property type="protein sequence ID" value="MBF9128157.1"/>
    <property type="molecule type" value="Genomic_DNA"/>
</dbReference>
<comment type="caution">
    <text evidence="1">The sequence shown here is derived from an EMBL/GenBank/DDBJ whole genome shotgun (WGS) entry which is preliminary data.</text>
</comment>
<dbReference type="Proteomes" id="UP000638560">
    <property type="component" value="Unassembled WGS sequence"/>
</dbReference>
<dbReference type="RefSeq" id="WP_196199818.1">
    <property type="nucleotide sequence ID" value="NZ_JADPUN010000059.1"/>
</dbReference>
<proteinExistence type="predicted"/>
<reference evidence="1 2" key="1">
    <citation type="submission" date="2020-11" db="EMBL/GenBank/DDBJ databases">
        <title>A novel isolate from a Black sea contaminated sediment with potential to produce alkanes: Plantactinospora alkalitolerans sp. nov.</title>
        <authorList>
            <person name="Carro L."/>
            <person name="Veyisoglu A."/>
            <person name="Guven K."/>
            <person name="Schumann P."/>
            <person name="Klenk H.-P."/>
            <person name="Sahin N."/>
        </authorList>
    </citation>
    <scope>NUCLEOTIDE SEQUENCE [LARGE SCALE GENOMIC DNA]</scope>
    <source>
        <strain evidence="1 2">S1510</strain>
    </source>
</reference>
<evidence type="ECO:0000313" key="2">
    <source>
        <dbReference type="Proteomes" id="UP000638560"/>
    </source>
</evidence>
<gene>
    <name evidence="1" type="ORF">I0C86_03990</name>
</gene>
<accession>A0ABS0GQH7</accession>
<evidence type="ECO:0000313" key="1">
    <source>
        <dbReference type="EMBL" id="MBF9128157.1"/>
    </source>
</evidence>
<sequence>MVQHSFEADVSSVEVDLCFKIICDLEWKQLSFGVVHKDPTSGIRSYIQYMCGQLASCLPVTEALLLQDRMNSAFGLPVELKGIGVEILWVQVKATVDQVTLSAALHRVQRRQEMQLQAEAQEHQIQRVEAFRRRVLSKPDMALTYYFLENKGSADKASYSNLEEISRQVAKYDRETFWIQVAELLLEFLRDLTPDERRDSVKVLKVWLDRYDRKEAVTKLEIFEVEAERRGEEV</sequence>
<name>A0ABS0GQH7_9ACTN</name>
<protein>
    <submittedName>
        <fullName evidence="1">Uncharacterized protein</fullName>
    </submittedName>
</protein>
<keyword evidence="2" id="KW-1185">Reference proteome</keyword>
<organism evidence="1 2">
    <name type="scientific">Plantactinospora alkalitolerans</name>
    <dbReference type="NCBI Taxonomy" id="2789879"/>
    <lineage>
        <taxon>Bacteria</taxon>
        <taxon>Bacillati</taxon>
        <taxon>Actinomycetota</taxon>
        <taxon>Actinomycetes</taxon>
        <taxon>Micromonosporales</taxon>
        <taxon>Micromonosporaceae</taxon>
        <taxon>Plantactinospora</taxon>
    </lineage>
</organism>